<keyword evidence="2" id="KW-1185">Reference proteome</keyword>
<protein>
    <submittedName>
        <fullName evidence="1">Uncharacterized protein</fullName>
    </submittedName>
</protein>
<proteinExistence type="predicted"/>
<gene>
    <name evidence="1" type="ORF">GMD82_11095</name>
</gene>
<dbReference type="RefSeq" id="WP_155144015.1">
    <property type="nucleotide sequence ID" value="NZ_WNCN01000012.1"/>
</dbReference>
<dbReference type="Proteomes" id="UP000434916">
    <property type="component" value="Unassembled WGS sequence"/>
</dbReference>
<name>A0ABW9SDM8_9BACT</name>
<sequence length="74" mass="8653">MELNIMDKTKCITFDPVAQEALPDHIKAKMKADRDKAKLEAYHKQCPCWNSHNDSCYDDNCSCDRDCEYMKSFN</sequence>
<evidence type="ECO:0000313" key="1">
    <source>
        <dbReference type="EMBL" id="MTU40006.1"/>
    </source>
</evidence>
<comment type="caution">
    <text evidence="1">The sequence shown here is derived from an EMBL/GenBank/DDBJ whole genome shotgun (WGS) entry which is preliminary data.</text>
</comment>
<accession>A0ABW9SDM8</accession>
<evidence type="ECO:0000313" key="2">
    <source>
        <dbReference type="Proteomes" id="UP000434916"/>
    </source>
</evidence>
<dbReference type="EMBL" id="WNCN01000012">
    <property type="protein sequence ID" value="MTU40006.1"/>
    <property type="molecule type" value="Genomic_DNA"/>
</dbReference>
<reference evidence="1 2" key="1">
    <citation type="journal article" date="2019" name="Nat. Med.">
        <title>A library of human gut bacterial isolates paired with longitudinal multiomics data enables mechanistic microbiome research.</title>
        <authorList>
            <person name="Poyet M."/>
            <person name="Groussin M."/>
            <person name="Gibbons S.M."/>
            <person name="Avila-Pacheco J."/>
            <person name="Jiang X."/>
            <person name="Kearney S.M."/>
            <person name="Perrotta A.R."/>
            <person name="Berdy B."/>
            <person name="Zhao S."/>
            <person name="Lieberman T.D."/>
            <person name="Swanson P.K."/>
            <person name="Smith M."/>
            <person name="Roesemann S."/>
            <person name="Alexander J.E."/>
            <person name="Rich S.A."/>
            <person name="Livny J."/>
            <person name="Vlamakis H."/>
            <person name="Clish C."/>
            <person name="Bullock K."/>
            <person name="Deik A."/>
            <person name="Scott J."/>
            <person name="Pierce K.A."/>
            <person name="Xavier R.J."/>
            <person name="Alm E.J."/>
        </authorList>
    </citation>
    <scope>NUCLEOTIDE SEQUENCE [LARGE SCALE GENOMIC DNA]</scope>
    <source>
        <strain evidence="1 2">BIOML-A29</strain>
    </source>
</reference>
<organism evidence="1 2">
    <name type="scientific">Parabacteroides merdae</name>
    <dbReference type="NCBI Taxonomy" id="46503"/>
    <lineage>
        <taxon>Bacteria</taxon>
        <taxon>Pseudomonadati</taxon>
        <taxon>Bacteroidota</taxon>
        <taxon>Bacteroidia</taxon>
        <taxon>Bacteroidales</taxon>
        <taxon>Tannerellaceae</taxon>
        <taxon>Parabacteroides</taxon>
    </lineage>
</organism>